<name>A0A6J4SKG0_9ACTN</name>
<protein>
    <submittedName>
        <fullName evidence="1">Uncharacterized protein</fullName>
    </submittedName>
</protein>
<proteinExistence type="predicted"/>
<reference evidence="1" key="1">
    <citation type="submission" date="2020-02" db="EMBL/GenBank/DDBJ databases">
        <authorList>
            <person name="Meier V. D."/>
        </authorList>
    </citation>
    <scope>NUCLEOTIDE SEQUENCE</scope>
    <source>
        <strain evidence="1">AVDCRST_MAG12</strain>
    </source>
</reference>
<sequence length="61" mass="7017">MDRDRLLNDLRWLAEGNPQYAGTDEEGRQNPEVAHLMADDLLLAYVDDAEVTALFSRIRKQ</sequence>
<gene>
    <name evidence="1" type="ORF">AVDCRST_MAG12-2371</name>
</gene>
<organism evidence="1">
    <name type="scientific">uncultured Rubrobacteraceae bacterium</name>
    <dbReference type="NCBI Taxonomy" id="349277"/>
    <lineage>
        <taxon>Bacteria</taxon>
        <taxon>Bacillati</taxon>
        <taxon>Actinomycetota</taxon>
        <taxon>Rubrobacteria</taxon>
        <taxon>Rubrobacterales</taxon>
        <taxon>Rubrobacteraceae</taxon>
        <taxon>environmental samples</taxon>
    </lineage>
</organism>
<accession>A0A6J4SKG0</accession>
<evidence type="ECO:0000313" key="1">
    <source>
        <dbReference type="EMBL" id="CAA9496118.1"/>
    </source>
</evidence>
<dbReference type="EMBL" id="CADCVK010000349">
    <property type="protein sequence ID" value="CAA9496118.1"/>
    <property type="molecule type" value="Genomic_DNA"/>
</dbReference>
<dbReference type="AlphaFoldDB" id="A0A6J4SKG0"/>